<feature type="transmembrane region" description="Helical" evidence="1">
    <location>
        <begin position="24"/>
        <end position="42"/>
    </location>
</feature>
<evidence type="ECO:0000313" key="2">
    <source>
        <dbReference type="EMBL" id="MDS0283620.1"/>
    </source>
</evidence>
<gene>
    <name evidence="2" type="ORF">NDI86_15945</name>
</gene>
<proteinExistence type="predicted"/>
<dbReference type="RefSeq" id="WP_310901452.1">
    <property type="nucleotide sequence ID" value="NZ_JAMQOS010000005.1"/>
</dbReference>
<keyword evidence="1" id="KW-0472">Membrane</keyword>
<reference evidence="2 3" key="1">
    <citation type="submission" date="2022-06" db="EMBL/GenBank/DDBJ databases">
        <title>Halomicroarcula sp. a new haloarchaeum isolate from saline soil.</title>
        <authorList>
            <person name="Strakova D."/>
            <person name="Galisteo C."/>
            <person name="Sanchez-Porro C."/>
            <person name="Ventosa A."/>
        </authorList>
    </citation>
    <scope>NUCLEOTIDE SEQUENCE [LARGE SCALE GENOMIC DNA]</scope>
    <source>
        <strain evidence="2 3">S3CR25-11</strain>
    </source>
</reference>
<evidence type="ECO:0000256" key="1">
    <source>
        <dbReference type="SAM" id="Phobius"/>
    </source>
</evidence>
<dbReference type="Proteomes" id="UP001268864">
    <property type="component" value="Unassembled WGS sequence"/>
</dbReference>
<name>A0ABU2FS74_9EURY</name>
<protein>
    <submittedName>
        <fullName evidence="2">Uncharacterized protein</fullName>
    </submittedName>
</protein>
<feature type="transmembrane region" description="Helical" evidence="1">
    <location>
        <begin position="54"/>
        <end position="72"/>
    </location>
</feature>
<dbReference type="EMBL" id="JAMQOS010000005">
    <property type="protein sequence ID" value="MDS0283620.1"/>
    <property type="molecule type" value="Genomic_DNA"/>
</dbReference>
<organism evidence="2 3">
    <name type="scientific">Haloarcula onubensis</name>
    <dbReference type="NCBI Taxonomy" id="2950539"/>
    <lineage>
        <taxon>Archaea</taxon>
        <taxon>Methanobacteriati</taxon>
        <taxon>Methanobacteriota</taxon>
        <taxon>Stenosarchaea group</taxon>
        <taxon>Halobacteria</taxon>
        <taxon>Halobacteriales</taxon>
        <taxon>Haloarculaceae</taxon>
        <taxon>Haloarcula</taxon>
    </lineage>
</organism>
<sequence>MSFTQTALAGRYPVGLLQTQGGRSAAAVILALTLIAAITSALAHRHIGGLLLRLAKWASILVLVLVVGALFLF</sequence>
<accession>A0ABU2FS74</accession>
<comment type="caution">
    <text evidence="2">The sequence shown here is derived from an EMBL/GenBank/DDBJ whole genome shotgun (WGS) entry which is preliminary data.</text>
</comment>
<evidence type="ECO:0000313" key="3">
    <source>
        <dbReference type="Proteomes" id="UP001268864"/>
    </source>
</evidence>
<keyword evidence="1" id="KW-0812">Transmembrane</keyword>
<keyword evidence="1" id="KW-1133">Transmembrane helix</keyword>
<keyword evidence="3" id="KW-1185">Reference proteome</keyword>